<evidence type="ECO:0000256" key="1">
    <source>
        <dbReference type="ARBA" id="ARBA00023002"/>
    </source>
</evidence>
<dbReference type="EMBL" id="BAAAGS010000056">
    <property type="protein sequence ID" value="GAA0552354.1"/>
    <property type="molecule type" value="Genomic_DNA"/>
</dbReference>
<dbReference type="InterPro" id="IPR012349">
    <property type="entry name" value="Split_barrel_FMN-bd"/>
</dbReference>
<evidence type="ECO:0000313" key="3">
    <source>
        <dbReference type="EMBL" id="GAA0552354.1"/>
    </source>
</evidence>
<comment type="caution">
    <text evidence="3">The sequence shown here is derived from an EMBL/GenBank/DDBJ whole genome shotgun (WGS) entry which is preliminary data.</text>
</comment>
<reference evidence="3 4" key="1">
    <citation type="journal article" date="2019" name="Int. J. Syst. Evol. Microbiol.">
        <title>The Global Catalogue of Microorganisms (GCM) 10K type strain sequencing project: providing services to taxonomists for standard genome sequencing and annotation.</title>
        <authorList>
            <consortium name="The Broad Institute Genomics Platform"/>
            <consortium name="The Broad Institute Genome Sequencing Center for Infectious Disease"/>
            <person name="Wu L."/>
            <person name="Ma J."/>
        </authorList>
    </citation>
    <scope>NUCLEOTIDE SEQUENCE [LARGE SCALE GENOMIC DNA]</scope>
    <source>
        <strain evidence="3 4">JCM 10303</strain>
    </source>
</reference>
<dbReference type="Gene3D" id="2.30.110.10">
    <property type="entry name" value="Electron Transport, Fmn-binding Protein, Chain A"/>
    <property type="match status" value="1"/>
</dbReference>
<evidence type="ECO:0000313" key="4">
    <source>
        <dbReference type="Proteomes" id="UP001500729"/>
    </source>
</evidence>
<dbReference type="PANTHER" id="PTHR35176">
    <property type="entry name" value="HEME OXYGENASE HI_0854-RELATED"/>
    <property type="match status" value="1"/>
</dbReference>
<dbReference type="InterPro" id="IPR052019">
    <property type="entry name" value="F420H2_bilvrd_red/Heme_oxyg"/>
</dbReference>
<dbReference type="Proteomes" id="UP001500729">
    <property type="component" value="Unassembled WGS sequence"/>
</dbReference>
<keyword evidence="1" id="KW-0560">Oxidoreductase</keyword>
<dbReference type="InterPro" id="IPR011576">
    <property type="entry name" value="Pyridox_Oxase_N"/>
</dbReference>
<sequence>MSESDLPRQALDVLARPNPAVIATVNAEGDPVTVATWYLWENGQVLVNMDGGRARLKHLRRDPRVSLTVLNDDDWYQHISLRGKVVRMADDPDLADIDRLARHYLGKPYPDRDRPRVSAWIQVSSWHGWNMG</sequence>
<keyword evidence="4" id="KW-1185">Reference proteome</keyword>
<dbReference type="SUPFAM" id="SSF50475">
    <property type="entry name" value="FMN-binding split barrel"/>
    <property type="match status" value="1"/>
</dbReference>
<dbReference type="NCBIfam" id="TIGR03618">
    <property type="entry name" value="Rv1155_F420"/>
    <property type="match status" value="1"/>
</dbReference>
<proteinExistence type="predicted"/>
<gene>
    <name evidence="3" type="ORF">GCM10009533_58260</name>
</gene>
<evidence type="ECO:0000259" key="2">
    <source>
        <dbReference type="Pfam" id="PF01243"/>
    </source>
</evidence>
<protein>
    <submittedName>
        <fullName evidence="3">PPOX class F420-dependent oxidoreductase</fullName>
    </submittedName>
</protein>
<name>A0ABN1DU55_SACER</name>
<dbReference type="Pfam" id="PF01243">
    <property type="entry name" value="PNPOx_N"/>
    <property type="match status" value="1"/>
</dbReference>
<feature type="domain" description="Pyridoxamine 5'-phosphate oxidase N-terminal" evidence="2">
    <location>
        <begin position="7"/>
        <end position="129"/>
    </location>
</feature>
<dbReference type="InterPro" id="IPR019920">
    <property type="entry name" value="F420-binding_dom_put"/>
</dbReference>
<dbReference type="RefSeq" id="WP_009949492.1">
    <property type="nucleotide sequence ID" value="NZ_BAAAGS010000056.1"/>
</dbReference>
<accession>A0ABN1DU55</accession>
<dbReference type="PANTHER" id="PTHR35176:SF6">
    <property type="entry name" value="HEME OXYGENASE HI_0854-RELATED"/>
    <property type="match status" value="1"/>
</dbReference>
<organism evidence="3 4">
    <name type="scientific">Saccharopolyspora erythraea</name>
    <name type="common">Streptomyces erythraeus</name>
    <dbReference type="NCBI Taxonomy" id="1836"/>
    <lineage>
        <taxon>Bacteria</taxon>
        <taxon>Bacillati</taxon>
        <taxon>Actinomycetota</taxon>
        <taxon>Actinomycetes</taxon>
        <taxon>Pseudonocardiales</taxon>
        <taxon>Pseudonocardiaceae</taxon>
        <taxon>Saccharopolyspora</taxon>
    </lineage>
</organism>